<name>A0A3Q2CF14_CYPVA</name>
<evidence type="ECO:0000259" key="9">
    <source>
        <dbReference type="Pfam" id="PF00021"/>
    </source>
</evidence>
<reference evidence="10" key="2">
    <citation type="submission" date="2025-09" db="UniProtKB">
        <authorList>
            <consortium name="Ensembl"/>
        </authorList>
    </citation>
    <scope>IDENTIFICATION</scope>
</reference>
<evidence type="ECO:0000256" key="5">
    <source>
        <dbReference type="ARBA" id="ARBA00023136"/>
    </source>
</evidence>
<dbReference type="Pfam" id="PF00021">
    <property type="entry name" value="UPAR_LY6"/>
    <property type="match status" value="1"/>
</dbReference>
<sequence length="139" mass="15107">MIFYQTGFLSRLMSAMPGKVNSLLCNFCPLQHKNKSCTNMTSECLPHQHCSSSRGRYGSVHVLSSQGCLDAKLCDSHEMISYRGVEYNISHTCCCRDGCAFTVGTRHGGCITSPASILTLIRGGFRKSGALGKNRHGAL</sequence>
<dbReference type="Ensembl" id="ENSCVAT00000009712.1">
    <property type="protein sequence ID" value="ENSCVAP00000003634.1"/>
    <property type="gene ID" value="ENSCVAG00000004833.1"/>
</dbReference>
<dbReference type="OMA" id="DSHEMIS"/>
<dbReference type="GO" id="GO:0098552">
    <property type="term" value="C:side of membrane"/>
    <property type="evidence" value="ECO:0007669"/>
    <property type="project" value="UniProtKB-KW"/>
</dbReference>
<organism evidence="10 11">
    <name type="scientific">Cyprinodon variegatus</name>
    <name type="common">Sheepshead minnow</name>
    <dbReference type="NCBI Taxonomy" id="28743"/>
    <lineage>
        <taxon>Eukaryota</taxon>
        <taxon>Metazoa</taxon>
        <taxon>Chordata</taxon>
        <taxon>Craniata</taxon>
        <taxon>Vertebrata</taxon>
        <taxon>Euteleostomi</taxon>
        <taxon>Actinopterygii</taxon>
        <taxon>Neopterygii</taxon>
        <taxon>Teleostei</taxon>
        <taxon>Neoteleostei</taxon>
        <taxon>Acanthomorphata</taxon>
        <taxon>Ovalentaria</taxon>
        <taxon>Atherinomorphae</taxon>
        <taxon>Cyprinodontiformes</taxon>
        <taxon>Cyprinodontidae</taxon>
        <taxon>Cyprinodon</taxon>
    </lineage>
</organism>
<comment type="subcellular location">
    <subcellularLocation>
        <location evidence="1">Cell membrane</location>
        <topology evidence="1">Lipid-anchor</topology>
        <topology evidence="1">GPI-anchor</topology>
    </subcellularLocation>
</comment>
<keyword evidence="3" id="KW-0336">GPI-anchor</keyword>
<evidence type="ECO:0000256" key="3">
    <source>
        <dbReference type="ARBA" id="ARBA00022622"/>
    </source>
</evidence>
<keyword evidence="11" id="KW-1185">Reference proteome</keyword>
<evidence type="ECO:0000313" key="10">
    <source>
        <dbReference type="Ensembl" id="ENSCVAP00000003634.1"/>
    </source>
</evidence>
<dbReference type="AlphaFoldDB" id="A0A3Q2CF14"/>
<keyword evidence="8" id="KW-0449">Lipoprotein</keyword>
<evidence type="ECO:0000256" key="2">
    <source>
        <dbReference type="ARBA" id="ARBA00022475"/>
    </source>
</evidence>
<protein>
    <recommendedName>
        <fullName evidence="9">UPAR/Ly6 domain-containing protein</fullName>
    </recommendedName>
</protein>
<keyword evidence="2" id="KW-1003">Cell membrane</keyword>
<keyword evidence="5" id="KW-0472">Membrane</keyword>
<dbReference type="GeneTree" id="ENSGT00940000176894"/>
<keyword evidence="7" id="KW-0325">Glycoprotein</keyword>
<dbReference type="GO" id="GO:0005886">
    <property type="term" value="C:plasma membrane"/>
    <property type="evidence" value="ECO:0007669"/>
    <property type="project" value="UniProtKB-SubCell"/>
</dbReference>
<keyword evidence="4" id="KW-0732">Signal</keyword>
<evidence type="ECO:0000256" key="8">
    <source>
        <dbReference type="ARBA" id="ARBA00023288"/>
    </source>
</evidence>
<evidence type="ECO:0000256" key="7">
    <source>
        <dbReference type="ARBA" id="ARBA00023180"/>
    </source>
</evidence>
<dbReference type="PANTHER" id="PTHR47613:SF1">
    <property type="entry name" value="SPERM ACROSOME MEMBRANE-ASSOCIATED PROTEIN 4"/>
    <property type="match status" value="1"/>
</dbReference>
<keyword evidence="6" id="KW-1015">Disulfide bond</keyword>
<evidence type="ECO:0000256" key="6">
    <source>
        <dbReference type="ARBA" id="ARBA00023157"/>
    </source>
</evidence>
<dbReference type="InterPro" id="IPR016054">
    <property type="entry name" value="LY6_UPA_recep-like"/>
</dbReference>
<dbReference type="GO" id="GO:0035036">
    <property type="term" value="P:sperm-egg recognition"/>
    <property type="evidence" value="ECO:0007669"/>
    <property type="project" value="TreeGrafter"/>
</dbReference>
<evidence type="ECO:0000256" key="1">
    <source>
        <dbReference type="ARBA" id="ARBA00004609"/>
    </source>
</evidence>
<proteinExistence type="predicted"/>
<evidence type="ECO:0000256" key="4">
    <source>
        <dbReference type="ARBA" id="ARBA00022729"/>
    </source>
</evidence>
<dbReference type="Proteomes" id="UP000265020">
    <property type="component" value="Unassembled WGS sequence"/>
</dbReference>
<evidence type="ECO:0000313" key="11">
    <source>
        <dbReference type="Proteomes" id="UP000265020"/>
    </source>
</evidence>
<accession>A0A3Q2CF14</accession>
<dbReference type="CDD" id="cd23597">
    <property type="entry name" value="TFP_LU_ECD_Bncr"/>
    <property type="match status" value="1"/>
</dbReference>
<reference evidence="10" key="1">
    <citation type="submission" date="2025-08" db="UniProtKB">
        <authorList>
            <consortium name="Ensembl"/>
        </authorList>
    </citation>
    <scope>IDENTIFICATION</scope>
</reference>
<dbReference type="InterPro" id="IPR046354">
    <property type="entry name" value="SPACA4/Bouncer"/>
</dbReference>
<feature type="domain" description="UPAR/Ly6" evidence="9">
    <location>
        <begin position="22"/>
        <end position="100"/>
    </location>
</feature>
<dbReference type="PANTHER" id="PTHR47613">
    <property type="entry name" value="SPERM ACROSOME MEMBRANE-ASSOCIATED PROTEIN 4"/>
    <property type="match status" value="1"/>
</dbReference>